<name>A0A6L5YDV0_9BACT</name>
<dbReference type="NCBIfam" id="NF009676">
    <property type="entry name" value="PRK13197.1"/>
    <property type="match status" value="1"/>
</dbReference>
<comment type="similarity">
    <text evidence="4 9">Belongs to the peptidase C15 family.</text>
</comment>
<dbReference type="EMBL" id="VUNH01000010">
    <property type="protein sequence ID" value="MST56228.1"/>
    <property type="molecule type" value="Genomic_DNA"/>
</dbReference>
<keyword evidence="5 9" id="KW-0963">Cytoplasm</keyword>
<evidence type="ECO:0000313" key="13">
    <source>
        <dbReference type="Proteomes" id="UP000473699"/>
    </source>
</evidence>
<keyword evidence="8 9" id="KW-0788">Thiol protease</keyword>
<evidence type="ECO:0000256" key="1">
    <source>
        <dbReference type="ARBA" id="ARBA00001770"/>
    </source>
</evidence>
<dbReference type="PANTHER" id="PTHR23402:SF1">
    <property type="entry name" value="PYROGLUTAMYL-PEPTIDASE I"/>
    <property type="match status" value="1"/>
</dbReference>
<dbReference type="Proteomes" id="UP000473699">
    <property type="component" value="Unassembled WGS sequence"/>
</dbReference>
<dbReference type="Gene3D" id="3.40.630.20">
    <property type="entry name" value="Peptidase C15, pyroglutamyl peptidase I-like"/>
    <property type="match status" value="1"/>
</dbReference>
<dbReference type="EC" id="3.4.19.3" evidence="9"/>
<proteinExistence type="inferred from homology"/>
<comment type="subunit">
    <text evidence="9">Homotetramer.</text>
</comment>
<dbReference type="CDD" id="cd00501">
    <property type="entry name" value="Peptidase_C15"/>
    <property type="match status" value="1"/>
</dbReference>
<dbReference type="InterPro" id="IPR033694">
    <property type="entry name" value="PGPEP1_Cys_AS"/>
</dbReference>
<dbReference type="InterPro" id="IPR036440">
    <property type="entry name" value="Peptidase_C15-like_sf"/>
</dbReference>
<evidence type="ECO:0000313" key="12">
    <source>
        <dbReference type="EMBL" id="MST56228.1"/>
    </source>
</evidence>
<comment type="caution">
    <text evidence="12">The sequence shown here is derived from an EMBL/GenBank/DDBJ whole genome shotgun (WGS) entry which is preliminary data.</text>
</comment>
<comment type="subcellular location">
    <subcellularLocation>
        <location evidence="3 9">Cytoplasm</location>
    </subcellularLocation>
</comment>
<dbReference type="FunFam" id="3.40.630.20:FF:000001">
    <property type="entry name" value="Pyrrolidone-carboxylate peptidase"/>
    <property type="match status" value="1"/>
</dbReference>
<dbReference type="AlphaFoldDB" id="A0A6L5YDV0"/>
<evidence type="ECO:0000256" key="3">
    <source>
        <dbReference type="ARBA" id="ARBA00004496"/>
    </source>
</evidence>
<keyword evidence="13" id="KW-1185">Reference proteome</keyword>
<dbReference type="GO" id="GO:0006508">
    <property type="term" value="P:proteolysis"/>
    <property type="evidence" value="ECO:0007669"/>
    <property type="project" value="UniProtKB-KW"/>
</dbReference>
<dbReference type="PROSITE" id="PS01333">
    <property type="entry name" value="PYRASE_GLU"/>
    <property type="match status" value="1"/>
</dbReference>
<evidence type="ECO:0000256" key="7">
    <source>
        <dbReference type="ARBA" id="ARBA00022801"/>
    </source>
</evidence>
<evidence type="ECO:0000256" key="4">
    <source>
        <dbReference type="ARBA" id="ARBA00006641"/>
    </source>
</evidence>
<protein>
    <recommendedName>
        <fullName evidence="9">Pyrrolidone-carboxylate peptidase</fullName>
        <ecNumber evidence="9">3.4.19.3</ecNumber>
    </recommendedName>
    <alternativeName>
        <fullName evidence="9">5-oxoprolyl-peptidase</fullName>
    </alternativeName>
    <alternativeName>
        <fullName evidence="9">Pyroglutamyl-peptidase I</fullName>
        <shortName evidence="9">PGP-I</shortName>
        <shortName evidence="9">Pyrase</shortName>
    </alternativeName>
</protein>
<evidence type="ECO:0000256" key="5">
    <source>
        <dbReference type="ARBA" id="ARBA00022490"/>
    </source>
</evidence>
<evidence type="ECO:0000256" key="9">
    <source>
        <dbReference type="HAMAP-Rule" id="MF_00417"/>
    </source>
</evidence>
<feature type="active site" evidence="9 11">
    <location>
        <position position="141"/>
    </location>
</feature>
<dbReference type="PANTHER" id="PTHR23402">
    <property type="entry name" value="PROTEASE FAMILY C15 PYROGLUTAMYL-PEPTIDASE I-RELATED"/>
    <property type="match status" value="1"/>
</dbReference>
<evidence type="ECO:0000256" key="11">
    <source>
        <dbReference type="PROSITE-ProRule" id="PRU10077"/>
    </source>
</evidence>
<dbReference type="Pfam" id="PF01470">
    <property type="entry name" value="Peptidase_C15"/>
    <property type="match status" value="1"/>
</dbReference>
<dbReference type="PRINTS" id="PR00706">
    <property type="entry name" value="PYROGLUPTASE"/>
</dbReference>
<accession>A0A6L5YDV0</accession>
<dbReference type="SUPFAM" id="SSF53182">
    <property type="entry name" value="Pyrrolidone carboxyl peptidase (pyroglutamate aminopeptidase)"/>
    <property type="match status" value="1"/>
</dbReference>
<reference evidence="12 13" key="1">
    <citation type="submission" date="2019-08" db="EMBL/GenBank/DDBJ databases">
        <title>In-depth cultivation of the pig gut microbiome towards novel bacterial diversity and tailored functional studies.</title>
        <authorList>
            <person name="Wylensek D."/>
            <person name="Hitch T.C.A."/>
            <person name="Clavel T."/>
        </authorList>
    </citation>
    <scope>NUCLEOTIDE SEQUENCE [LARGE SCALE GENOMIC DNA]</scope>
    <source>
        <strain evidence="12 13">SM-530-WT-4B</strain>
    </source>
</reference>
<gene>
    <name evidence="9 12" type="primary">pcp</name>
    <name evidence="12" type="ORF">FYJ74_09315</name>
</gene>
<keyword evidence="7 9" id="KW-0378">Hydrolase</keyword>
<evidence type="ECO:0000256" key="10">
    <source>
        <dbReference type="PROSITE-ProRule" id="PRU10076"/>
    </source>
</evidence>
<dbReference type="InterPro" id="IPR033693">
    <property type="entry name" value="PGPEP1_Glu_AS"/>
</dbReference>
<feature type="active site" evidence="9">
    <location>
        <position position="165"/>
    </location>
</feature>
<dbReference type="HAMAP" id="MF_00417">
    <property type="entry name" value="Pyrrolid_peptidase"/>
    <property type="match status" value="1"/>
</dbReference>
<dbReference type="GO" id="GO:0005829">
    <property type="term" value="C:cytosol"/>
    <property type="evidence" value="ECO:0007669"/>
    <property type="project" value="InterPro"/>
</dbReference>
<evidence type="ECO:0000256" key="2">
    <source>
        <dbReference type="ARBA" id="ARBA00002280"/>
    </source>
</evidence>
<dbReference type="GO" id="GO:0016920">
    <property type="term" value="F:pyroglutamyl-peptidase activity"/>
    <property type="evidence" value="ECO:0007669"/>
    <property type="project" value="UniProtKB-UniRule"/>
</dbReference>
<sequence length="207" mass="22114">MKLLLTGFEPFGGETINPAQEALALVSDRIGALEIIKRILPVAFGTSIAEVRAALREHRPDAVLCVGQAGGRMEVTPERVALNLNDARIPDNKGNQPVDEPVFADGPAAYFTTLPLREMVAAIHAAGLPARVSNTAGLFVCNHVMYGVLYHLAHELPGAIGGFMHVPYAPEQAVRQSAPQPSMSKNDIARAIAAAISAIERHLTARR</sequence>
<feature type="active site" evidence="9 10">
    <location>
        <position position="78"/>
    </location>
</feature>
<dbReference type="InterPro" id="IPR029762">
    <property type="entry name" value="PGP-I_bact-type"/>
</dbReference>
<dbReference type="InterPro" id="IPR016125">
    <property type="entry name" value="Peptidase_C15-like"/>
</dbReference>
<evidence type="ECO:0000256" key="8">
    <source>
        <dbReference type="ARBA" id="ARBA00022807"/>
    </source>
</evidence>
<keyword evidence="6 9" id="KW-0645">Protease</keyword>
<dbReference type="InterPro" id="IPR000816">
    <property type="entry name" value="Peptidase_C15"/>
</dbReference>
<comment type="catalytic activity">
    <reaction evidence="1 9 10">
        <text>Release of an N-terminal pyroglutamyl group from a polypeptide, the second amino acid generally not being Pro.</text>
        <dbReference type="EC" id="3.4.19.3"/>
    </reaction>
</comment>
<dbReference type="PROSITE" id="PS01334">
    <property type="entry name" value="PYRASE_CYS"/>
    <property type="match status" value="1"/>
</dbReference>
<evidence type="ECO:0000256" key="6">
    <source>
        <dbReference type="ARBA" id="ARBA00022670"/>
    </source>
</evidence>
<dbReference type="PIRSF" id="PIRSF015592">
    <property type="entry name" value="Prld-crbxl_pptds"/>
    <property type="match status" value="1"/>
</dbReference>
<comment type="function">
    <text evidence="2 9">Removes 5-oxoproline from various penultimate amino acid residues except L-proline.</text>
</comment>
<dbReference type="NCBIfam" id="TIGR00504">
    <property type="entry name" value="pyro_pdase"/>
    <property type="match status" value="1"/>
</dbReference>
<organism evidence="12 13">
    <name type="scientific">Pyramidobacter porci</name>
    <dbReference type="NCBI Taxonomy" id="2605789"/>
    <lineage>
        <taxon>Bacteria</taxon>
        <taxon>Thermotogati</taxon>
        <taxon>Synergistota</taxon>
        <taxon>Synergistia</taxon>
        <taxon>Synergistales</taxon>
        <taxon>Dethiosulfovibrionaceae</taxon>
        <taxon>Pyramidobacter</taxon>
    </lineage>
</organism>